<protein>
    <recommendedName>
        <fullName evidence="9">Methanolan biosynthesis EpsI domain-containing protein</fullName>
    </recommendedName>
</protein>
<keyword evidence="7 8" id="KW-0472">Membrane</keyword>
<organism evidence="10 11">
    <name type="scientific">Desulfamplus magnetovallimortis</name>
    <dbReference type="NCBI Taxonomy" id="1246637"/>
    <lineage>
        <taxon>Bacteria</taxon>
        <taxon>Pseudomonadati</taxon>
        <taxon>Thermodesulfobacteriota</taxon>
        <taxon>Desulfobacteria</taxon>
        <taxon>Desulfobacterales</taxon>
        <taxon>Desulfobacteraceae</taxon>
        <taxon>Desulfamplus</taxon>
    </lineage>
</organism>
<comment type="subcellular location">
    <subcellularLocation>
        <location evidence="1">Cell membrane</location>
        <topology evidence="1">Multi-pass membrane protein</topology>
    </subcellularLocation>
</comment>
<dbReference type="InterPro" id="IPR019127">
    <property type="entry name" value="Exosortase"/>
</dbReference>
<gene>
    <name evidence="10" type="ORF">MTBBW1_1470024</name>
</gene>
<feature type="transmembrane region" description="Helical" evidence="8">
    <location>
        <begin position="213"/>
        <end position="236"/>
    </location>
</feature>
<feature type="transmembrane region" description="Helical" evidence="8">
    <location>
        <begin position="187"/>
        <end position="206"/>
    </location>
</feature>
<evidence type="ECO:0000256" key="1">
    <source>
        <dbReference type="ARBA" id="ARBA00004651"/>
    </source>
</evidence>
<dbReference type="GO" id="GO:0005886">
    <property type="term" value="C:plasma membrane"/>
    <property type="evidence" value="ECO:0007669"/>
    <property type="project" value="UniProtKB-SubCell"/>
</dbReference>
<dbReference type="EMBL" id="FWEV01000054">
    <property type="protein sequence ID" value="SLM28711.1"/>
    <property type="molecule type" value="Genomic_DNA"/>
</dbReference>
<evidence type="ECO:0000256" key="6">
    <source>
        <dbReference type="ARBA" id="ARBA00022989"/>
    </source>
</evidence>
<name>A0A1W1H8B7_9BACT</name>
<dbReference type="NCBIfam" id="TIGR02914">
    <property type="entry name" value="EpsI_fam"/>
    <property type="match status" value="1"/>
</dbReference>
<dbReference type="Pfam" id="PF11984">
    <property type="entry name" value="DUF3485"/>
    <property type="match status" value="1"/>
</dbReference>
<dbReference type="Pfam" id="PF09721">
    <property type="entry name" value="Exosortase_EpsH"/>
    <property type="match status" value="1"/>
</dbReference>
<keyword evidence="11" id="KW-1185">Reference proteome</keyword>
<dbReference type="InterPro" id="IPR026392">
    <property type="entry name" value="Exo/Archaeosortase_dom"/>
</dbReference>
<evidence type="ECO:0000313" key="10">
    <source>
        <dbReference type="EMBL" id="SLM28711.1"/>
    </source>
</evidence>
<keyword evidence="4 8" id="KW-0812">Transmembrane</keyword>
<keyword evidence="6 8" id="KW-1133">Transmembrane helix</keyword>
<evidence type="ECO:0000256" key="3">
    <source>
        <dbReference type="ARBA" id="ARBA00022670"/>
    </source>
</evidence>
<evidence type="ECO:0000259" key="9">
    <source>
        <dbReference type="Pfam" id="PF11984"/>
    </source>
</evidence>
<dbReference type="InterPro" id="IPR026491">
    <property type="entry name" value="ExosortD_VPLPA"/>
</dbReference>
<dbReference type="NCBIfam" id="TIGR04178">
    <property type="entry name" value="exo_archaeo"/>
    <property type="match status" value="1"/>
</dbReference>
<dbReference type="AlphaFoldDB" id="A0A1W1H8B7"/>
<dbReference type="NCBIfam" id="TIGR02602">
    <property type="entry name" value="8TM_EpsH"/>
    <property type="match status" value="1"/>
</dbReference>
<feature type="transmembrane region" description="Helical" evidence="8">
    <location>
        <begin position="256"/>
        <end position="277"/>
    </location>
</feature>
<proteinExistence type="predicted"/>
<evidence type="ECO:0000256" key="4">
    <source>
        <dbReference type="ARBA" id="ARBA00022692"/>
    </source>
</evidence>
<feature type="transmembrane region" description="Helical" evidence="8">
    <location>
        <begin position="94"/>
        <end position="113"/>
    </location>
</feature>
<keyword evidence="2" id="KW-1003">Cell membrane</keyword>
<evidence type="ECO:0000256" key="8">
    <source>
        <dbReference type="SAM" id="Phobius"/>
    </source>
</evidence>
<evidence type="ECO:0000256" key="2">
    <source>
        <dbReference type="ARBA" id="ARBA00022475"/>
    </source>
</evidence>
<keyword evidence="5" id="KW-0378">Hydrolase</keyword>
<reference evidence="10 11" key="1">
    <citation type="submission" date="2017-03" db="EMBL/GenBank/DDBJ databases">
        <authorList>
            <person name="Afonso C.L."/>
            <person name="Miller P.J."/>
            <person name="Scott M.A."/>
            <person name="Spackman E."/>
            <person name="Goraichik I."/>
            <person name="Dimitrov K.M."/>
            <person name="Suarez D.L."/>
            <person name="Swayne D.E."/>
        </authorList>
    </citation>
    <scope>NUCLEOTIDE SEQUENCE [LARGE SCALE GENOMIC DNA]</scope>
    <source>
        <strain evidence="10">PRJEB14757</strain>
    </source>
</reference>
<sequence length="517" mass="58984">MSQKKSTIFASVKCLIYASLLGLLYFSTLQWLIHKDWARPDYSYGYLIPLIVAYLIWEKRETLFSLPSPPSWKGLILFLPGICLFWLGELGGEFFTQYVSLWCIVVALVWLNMGEERLKAMLFPLVLALAMFPLPNFFNNRITLYLKLISTTIGVKIMRLFGMTAFQDGNIIDLGFTQLQVVDACSGLRYLFPLIVLGILMAYFFRSRWWKKVLIVLSTIPITIFTNSLRIALTGILSQKFGTKAVEGFFHDFEGWLIFMVAFALLALEMLILAKLFPEAASDSDIRHNPDPLSDYDKPLKSTNFLKQPQFIVSVILLSLTLILSKGVEFREAIPMSRSFDSFPMEIGKWQGTPQTMETIIIDALDLTDYIMVDYHDGEGHLINFYVAYYESQRKGESIHSPATCLRGSGWSFAQSGSSEISLDGGATLPVNRAVISKGPYRQVSYYWFPMRGRILTNAFQMKWFNFWDALTRQRTDGALVRVIAPVGEHESAEDAEMRLQTFVQEMLPVLRTFLPE</sequence>
<dbReference type="InterPro" id="IPR014263">
    <property type="entry name" value="Methanolan_biosynth_EpsI"/>
</dbReference>
<dbReference type="STRING" id="1246637.MTBBW1_1470024"/>
<feature type="domain" description="Methanolan biosynthesis EpsI" evidence="9">
    <location>
        <begin position="314"/>
        <end position="514"/>
    </location>
</feature>
<feature type="transmembrane region" description="Helical" evidence="8">
    <location>
        <begin position="7"/>
        <end position="27"/>
    </location>
</feature>
<keyword evidence="3" id="KW-0645">Protease</keyword>
<dbReference type="GO" id="GO:0006508">
    <property type="term" value="P:proteolysis"/>
    <property type="evidence" value="ECO:0007669"/>
    <property type="project" value="UniProtKB-KW"/>
</dbReference>
<feature type="transmembrane region" description="Helical" evidence="8">
    <location>
        <begin position="120"/>
        <end position="138"/>
    </location>
</feature>
<evidence type="ECO:0000313" key="11">
    <source>
        <dbReference type="Proteomes" id="UP000191931"/>
    </source>
</evidence>
<evidence type="ECO:0000256" key="5">
    <source>
        <dbReference type="ARBA" id="ARBA00022801"/>
    </source>
</evidence>
<accession>A0A1W1H8B7</accession>
<feature type="transmembrane region" description="Helical" evidence="8">
    <location>
        <begin position="311"/>
        <end position="328"/>
    </location>
</feature>
<dbReference type="Proteomes" id="UP000191931">
    <property type="component" value="Unassembled WGS sequence"/>
</dbReference>
<evidence type="ECO:0000256" key="7">
    <source>
        <dbReference type="ARBA" id="ARBA00023136"/>
    </source>
</evidence>
<dbReference type="NCBIfam" id="TIGR04152">
    <property type="entry name" value="exosort_VPLPA"/>
    <property type="match status" value="1"/>
</dbReference>
<dbReference type="GO" id="GO:0008233">
    <property type="term" value="F:peptidase activity"/>
    <property type="evidence" value="ECO:0007669"/>
    <property type="project" value="UniProtKB-KW"/>
</dbReference>
<feature type="transmembrane region" description="Helical" evidence="8">
    <location>
        <begin position="70"/>
        <end position="88"/>
    </location>
</feature>
<dbReference type="InterPro" id="IPR013426">
    <property type="entry name" value="EpsH-like"/>
</dbReference>